<proteinExistence type="predicted"/>
<keyword evidence="1" id="KW-0472">Membrane</keyword>
<keyword evidence="1" id="KW-1133">Transmembrane helix</keyword>
<accession>A0ABD3QGZ1</accession>
<reference evidence="3 4" key="1">
    <citation type="submission" date="2024-10" db="EMBL/GenBank/DDBJ databases">
        <title>Updated reference genomes for cyclostephanoid diatoms.</title>
        <authorList>
            <person name="Roberts W.R."/>
            <person name="Alverson A.J."/>
        </authorList>
    </citation>
    <scope>NUCLEOTIDE SEQUENCE [LARGE SCALE GENOMIC DNA]</scope>
    <source>
        <strain evidence="3 4">AJA010-31</strain>
    </source>
</reference>
<feature type="transmembrane region" description="Helical" evidence="1">
    <location>
        <begin position="154"/>
        <end position="174"/>
    </location>
</feature>
<evidence type="ECO:0000313" key="4">
    <source>
        <dbReference type="Proteomes" id="UP001530400"/>
    </source>
</evidence>
<comment type="caution">
    <text evidence="3">The sequence shown here is derived from an EMBL/GenBank/DDBJ whole genome shotgun (WGS) entry which is preliminary data.</text>
</comment>
<dbReference type="AlphaFoldDB" id="A0ABD3QGZ1"/>
<dbReference type="PANTHER" id="PTHR36774:SF1">
    <property type="entry name" value="INSULIN-INDUCED PROTEIN"/>
    <property type="match status" value="1"/>
</dbReference>
<name>A0ABD3QGZ1_9STRA</name>
<feature type="chain" id="PRO_5044804691" description="Derlin" evidence="2">
    <location>
        <begin position="26"/>
        <end position="410"/>
    </location>
</feature>
<feature type="transmembrane region" description="Helical" evidence="1">
    <location>
        <begin position="248"/>
        <end position="269"/>
    </location>
</feature>
<gene>
    <name evidence="3" type="ORF">ACHAWO_008918</name>
</gene>
<protein>
    <recommendedName>
        <fullName evidence="5">Derlin</fullName>
    </recommendedName>
</protein>
<evidence type="ECO:0000313" key="3">
    <source>
        <dbReference type="EMBL" id="KAL3799602.1"/>
    </source>
</evidence>
<keyword evidence="4" id="KW-1185">Reference proteome</keyword>
<dbReference type="Proteomes" id="UP001530400">
    <property type="component" value="Unassembled WGS sequence"/>
</dbReference>
<feature type="transmembrane region" description="Helical" evidence="1">
    <location>
        <begin position="289"/>
        <end position="309"/>
    </location>
</feature>
<keyword evidence="1" id="KW-0812">Transmembrane</keyword>
<keyword evidence="2" id="KW-0732">Signal</keyword>
<evidence type="ECO:0000256" key="1">
    <source>
        <dbReference type="SAM" id="Phobius"/>
    </source>
</evidence>
<evidence type="ECO:0000256" key="2">
    <source>
        <dbReference type="SAM" id="SignalP"/>
    </source>
</evidence>
<dbReference type="EMBL" id="JALLPJ020000180">
    <property type="protein sequence ID" value="KAL3799602.1"/>
    <property type="molecule type" value="Genomic_DNA"/>
</dbReference>
<sequence>MCPNLHFVVLATQFAWFNQVSCVAAFTSTATVNLPRQVCQQHQRRVDGNAHTLPAHKYKPCVRPKNAVLSSPKDDTERNDIESPIQVLIDTVTKNPSNSIQFSLLMAMCGASLGPFLDSYHSLFGVLSYDTPLVFPLLGSIGESQPLLTCVTTYWVPLLFGLAGFLIGWLYIWFDAVKLGRDAQLDAESDELNPSIPKVLVGISYFTFQYWLSGICYAHGLDRATILALMSILAAGGFIALDGTISGLITSLATAIGGPLIEIFLISILPVPWGYHYNDFGETGFFPLWIVPVYFLGGPANGNLARLFWNSLNENEFDGIAPNESSQKQVQCEECQGTRLVSCPNCDDGTYVTYNRRVVCNACRGKGVVICRRCFNQYEDDPNDIESIRKLVDRLYETRVAELDETNIFQ</sequence>
<dbReference type="PANTHER" id="PTHR36774">
    <property type="entry name" value="INSULIN-INDUCED PROTEIN"/>
    <property type="match status" value="1"/>
</dbReference>
<evidence type="ECO:0008006" key="5">
    <source>
        <dbReference type="Google" id="ProtNLM"/>
    </source>
</evidence>
<feature type="signal peptide" evidence="2">
    <location>
        <begin position="1"/>
        <end position="25"/>
    </location>
</feature>
<organism evidence="3 4">
    <name type="scientific">Cyclotella atomus</name>
    <dbReference type="NCBI Taxonomy" id="382360"/>
    <lineage>
        <taxon>Eukaryota</taxon>
        <taxon>Sar</taxon>
        <taxon>Stramenopiles</taxon>
        <taxon>Ochrophyta</taxon>
        <taxon>Bacillariophyta</taxon>
        <taxon>Coscinodiscophyceae</taxon>
        <taxon>Thalassiosirophycidae</taxon>
        <taxon>Stephanodiscales</taxon>
        <taxon>Stephanodiscaceae</taxon>
        <taxon>Cyclotella</taxon>
    </lineage>
</organism>
<feature type="transmembrane region" description="Helical" evidence="1">
    <location>
        <begin position="224"/>
        <end position="241"/>
    </location>
</feature>